<protein>
    <recommendedName>
        <fullName evidence="4">NADP-dependent oxidoreductase domain-containing protein</fullName>
    </recommendedName>
</protein>
<proteinExistence type="inferred from homology"/>
<dbReference type="PANTHER" id="PTHR43364">
    <property type="entry name" value="NADH-SPECIFIC METHYLGLYOXAL REDUCTASE-RELATED"/>
    <property type="match status" value="1"/>
</dbReference>
<feature type="domain" description="NADP-dependent oxidoreductase" evidence="4">
    <location>
        <begin position="103"/>
        <end position="423"/>
    </location>
</feature>
<dbReference type="InterPro" id="IPR050523">
    <property type="entry name" value="AKR_Detox_Biosynth"/>
</dbReference>
<evidence type="ECO:0000256" key="2">
    <source>
        <dbReference type="ARBA" id="ARBA00023002"/>
    </source>
</evidence>
<dbReference type="PANTHER" id="PTHR43364:SF9">
    <property type="entry name" value="OXIDOREDUCTASE"/>
    <property type="match status" value="1"/>
</dbReference>
<dbReference type="EMBL" id="MLKD01000010">
    <property type="protein sequence ID" value="OQE22611.1"/>
    <property type="molecule type" value="Genomic_DNA"/>
</dbReference>
<sequence length="432" mass="49677">MISTAIRKRMMLSGRRNVTPQRGLHGIRILLYDNFSHVALKSIHLFKTPNYKANISRAKHPFVTQSSSMDLKALPRHYQENVNNTKCTYRQLGKSGLKVSVPILGCMGIGDQDWVWDWVMEEEESIRLLKAAWDRGINTWDTANVFSNGKSETIIGKAIKEHQIPRHKVVLITKVFCTVGEHGDNAMAYAAPLRGTKEYVNQSGLSRQSIMNNVQASLDRLQTDYIDVLMIHRSDDRVPYEETMEALHDLVRVGKVRYLGASSMWTYQFVQMQHCAEKHGWTKFVCMQNHYNLIYREEEREMNRYCKLTGVGMIPWAPLCRGWLARRLQDSLNGTTQRSQDECFNGSRYIAIREAPDQQIIRRIEEVADSKGWSMVDVALAWLNKRVTSPVVGMRTEMMLDEACAVQGKELTVEEEKYLEELYEPRAISGHA</sequence>
<dbReference type="GO" id="GO:0016491">
    <property type="term" value="F:oxidoreductase activity"/>
    <property type="evidence" value="ECO:0007669"/>
    <property type="project" value="UniProtKB-KW"/>
</dbReference>
<accession>A0A1V6T903</accession>
<evidence type="ECO:0000256" key="1">
    <source>
        <dbReference type="ARBA" id="ARBA00022857"/>
    </source>
</evidence>
<evidence type="ECO:0000313" key="6">
    <source>
        <dbReference type="Proteomes" id="UP000191285"/>
    </source>
</evidence>
<name>A0A1V6T903_9EURO</name>
<keyword evidence="6" id="KW-1185">Reference proteome</keyword>
<dbReference type="FunFam" id="3.20.20.100:FF:000004">
    <property type="entry name" value="Oxidoreductase, aldo/keto reductase"/>
    <property type="match status" value="1"/>
</dbReference>
<evidence type="ECO:0000259" key="4">
    <source>
        <dbReference type="Pfam" id="PF00248"/>
    </source>
</evidence>
<dbReference type="InterPro" id="IPR036812">
    <property type="entry name" value="NAD(P)_OxRdtase_dom_sf"/>
</dbReference>
<dbReference type="SUPFAM" id="SSF51430">
    <property type="entry name" value="NAD(P)-linked oxidoreductase"/>
    <property type="match status" value="1"/>
</dbReference>
<reference evidence="6" key="1">
    <citation type="journal article" date="2017" name="Nat. Microbiol.">
        <title>Global analysis of biosynthetic gene clusters reveals vast potential of secondary metabolite production in Penicillium species.</title>
        <authorList>
            <person name="Nielsen J.C."/>
            <person name="Grijseels S."/>
            <person name="Prigent S."/>
            <person name="Ji B."/>
            <person name="Dainat J."/>
            <person name="Nielsen K.F."/>
            <person name="Frisvad J.C."/>
            <person name="Workman M."/>
            <person name="Nielsen J."/>
        </authorList>
    </citation>
    <scope>NUCLEOTIDE SEQUENCE [LARGE SCALE GENOMIC DNA]</scope>
    <source>
        <strain evidence="6">IBT 24891</strain>
    </source>
</reference>
<dbReference type="STRING" id="303698.A0A1V6T903"/>
<dbReference type="OrthoDB" id="48988at2759"/>
<evidence type="ECO:0000256" key="3">
    <source>
        <dbReference type="ARBA" id="ARBA00038157"/>
    </source>
</evidence>
<evidence type="ECO:0000313" key="5">
    <source>
        <dbReference type="EMBL" id="OQE22611.1"/>
    </source>
</evidence>
<dbReference type="CDD" id="cd19079">
    <property type="entry name" value="AKR_EcYajO-like"/>
    <property type="match status" value="1"/>
</dbReference>
<keyword evidence="2" id="KW-0560">Oxidoreductase</keyword>
<dbReference type="Proteomes" id="UP000191285">
    <property type="component" value="Unassembled WGS sequence"/>
</dbReference>
<comment type="similarity">
    <text evidence="3">Belongs to the aldo/keto reductase family. Aldo/keto reductase 2 subfamily.</text>
</comment>
<dbReference type="GO" id="GO:0005829">
    <property type="term" value="C:cytosol"/>
    <property type="evidence" value="ECO:0007669"/>
    <property type="project" value="UniProtKB-ARBA"/>
</dbReference>
<organism evidence="5 6">
    <name type="scientific">Penicillium steckii</name>
    <dbReference type="NCBI Taxonomy" id="303698"/>
    <lineage>
        <taxon>Eukaryota</taxon>
        <taxon>Fungi</taxon>
        <taxon>Dikarya</taxon>
        <taxon>Ascomycota</taxon>
        <taxon>Pezizomycotina</taxon>
        <taxon>Eurotiomycetes</taxon>
        <taxon>Eurotiomycetidae</taxon>
        <taxon>Eurotiales</taxon>
        <taxon>Aspergillaceae</taxon>
        <taxon>Penicillium</taxon>
    </lineage>
</organism>
<keyword evidence="1" id="KW-0521">NADP</keyword>
<dbReference type="AlphaFoldDB" id="A0A1V6T903"/>
<gene>
    <name evidence="5" type="ORF">PENSTE_c010G04264</name>
</gene>
<dbReference type="Gene3D" id="3.20.20.100">
    <property type="entry name" value="NADP-dependent oxidoreductase domain"/>
    <property type="match status" value="1"/>
</dbReference>
<dbReference type="Pfam" id="PF00248">
    <property type="entry name" value="Aldo_ket_red"/>
    <property type="match status" value="1"/>
</dbReference>
<comment type="caution">
    <text evidence="5">The sequence shown here is derived from an EMBL/GenBank/DDBJ whole genome shotgun (WGS) entry which is preliminary data.</text>
</comment>
<dbReference type="InterPro" id="IPR023210">
    <property type="entry name" value="NADP_OxRdtase_dom"/>
</dbReference>